<dbReference type="InterPro" id="IPR001310">
    <property type="entry name" value="Histidine_triad_HIT"/>
</dbReference>
<organism evidence="5 6">
    <name type="scientific">Mesoterricola silvestris</name>
    <dbReference type="NCBI Taxonomy" id="2927979"/>
    <lineage>
        <taxon>Bacteria</taxon>
        <taxon>Pseudomonadati</taxon>
        <taxon>Acidobacteriota</taxon>
        <taxon>Holophagae</taxon>
        <taxon>Holophagales</taxon>
        <taxon>Holophagaceae</taxon>
        <taxon>Mesoterricola</taxon>
    </lineage>
</organism>
<dbReference type="GO" id="GO:0003824">
    <property type="term" value="F:catalytic activity"/>
    <property type="evidence" value="ECO:0007669"/>
    <property type="project" value="InterPro"/>
</dbReference>
<keyword evidence="6" id="KW-1185">Reference proteome</keyword>
<feature type="active site" description="Tele-AMP-histidine intermediate" evidence="1">
    <location>
        <position position="102"/>
    </location>
</feature>
<evidence type="ECO:0000256" key="2">
    <source>
        <dbReference type="PIRSR" id="PIRSR601310-3"/>
    </source>
</evidence>
<dbReference type="PROSITE" id="PS51084">
    <property type="entry name" value="HIT_2"/>
    <property type="match status" value="1"/>
</dbReference>
<dbReference type="PRINTS" id="PR00332">
    <property type="entry name" value="HISTRIAD"/>
</dbReference>
<dbReference type="RefSeq" id="WP_316412039.1">
    <property type="nucleotide sequence ID" value="NZ_AP027080.1"/>
</dbReference>
<dbReference type="EMBL" id="AP027080">
    <property type="protein sequence ID" value="BDU73387.1"/>
    <property type="molecule type" value="Genomic_DNA"/>
</dbReference>
<reference evidence="6" key="1">
    <citation type="journal article" date="2023" name="Int. J. Syst. Evol. Microbiol.">
        <title>Mesoterricola silvestris gen. nov., sp. nov., Mesoterricola sediminis sp. nov., Geothrix oryzae sp. nov., Geothrix edaphica sp. nov., Geothrix rubra sp. nov., and Geothrix limicola sp. nov., six novel members of Acidobacteriota isolated from soils.</title>
        <authorList>
            <person name="Itoh H."/>
            <person name="Sugisawa Y."/>
            <person name="Mise K."/>
            <person name="Xu Z."/>
            <person name="Kuniyasu M."/>
            <person name="Ushijima N."/>
            <person name="Kawano K."/>
            <person name="Kobayashi E."/>
            <person name="Shiratori Y."/>
            <person name="Masuda Y."/>
            <person name="Senoo K."/>
        </authorList>
    </citation>
    <scope>NUCLEOTIDE SEQUENCE [LARGE SCALE GENOMIC DNA]</scope>
    <source>
        <strain evidence="6">W79</strain>
    </source>
</reference>
<dbReference type="InterPro" id="IPR019808">
    <property type="entry name" value="Histidine_triad_CS"/>
</dbReference>
<evidence type="ECO:0000256" key="1">
    <source>
        <dbReference type="PIRSR" id="PIRSR601310-1"/>
    </source>
</evidence>
<dbReference type="Gene3D" id="3.30.428.10">
    <property type="entry name" value="HIT-like"/>
    <property type="match status" value="1"/>
</dbReference>
<sequence length="116" mass="12237">MSDPNCVFCRIASGQIPATILFQDENLLAFRDIAPQAPTHIVLIPRAHFSGLNDLTPERAGLVGEIALVAKDLAAGEGLAASGWRLVSNAGPDAGQTVFHLHFHLLGGRPMGGRMA</sequence>
<dbReference type="InterPro" id="IPR036265">
    <property type="entry name" value="HIT-like_sf"/>
</dbReference>
<evidence type="ECO:0000256" key="3">
    <source>
        <dbReference type="PROSITE-ProRule" id="PRU00464"/>
    </source>
</evidence>
<dbReference type="Pfam" id="PF01230">
    <property type="entry name" value="HIT"/>
    <property type="match status" value="1"/>
</dbReference>
<evidence type="ECO:0000313" key="6">
    <source>
        <dbReference type="Proteomes" id="UP001238179"/>
    </source>
</evidence>
<feature type="domain" description="HIT" evidence="4">
    <location>
        <begin position="7"/>
        <end position="116"/>
    </location>
</feature>
<dbReference type="PANTHER" id="PTHR23089">
    <property type="entry name" value="HISTIDINE TRIAD HIT PROTEIN"/>
    <property type="match status" value="1"/>
</dbReference>
<dbReference type="CDD" id="cd01276">
    <property type="entry name" value="PKCI_related"/>
    <property type="match status" value="1"/>
</dbReference>
<name>A0AA48KAJ9_9BACT</name>
<dbReference type="Proteomes" id="UP001238179">
    <property type="component" value="Chromosome"/>
</dbReference>
<dbReference type="InterPro" id="IPR011146">
    <property type="entry name" value="HIT-like"/>
</dbReference>
<dbReference type="AlphaFoldDB" id="A0AA48KAJ9"/>
<dbReference type="KEGG" id="msil:METEAL_25610"/>
<feature type="short sequence motif" description="Histidine triad motif" evidence="2 3">
    <location>
        <begin position="100"/>
        <end position="104"/>
    </location>
</feature>
<evidence type="ECO:0000259" key="4">
    <source>
        <dbReference type="PROSITE" id="PS51084"/>
    </source>
</evidence>
<gene>
    <name evidence="5" type="primary">hit</name>
    <name evidence="5" type="ORF">METEAL_25610</name>
</gene>
<evidence type="ECO:0000313" key="5">
    <source>
        <dbReference type="EMBL" id="BDU73387.1"/>
    </source>
</evidence>
<proteinExistence type="predicted"/>
<protein>
    <submittedName>
        <fullName evidence="5">Histidine triad nucleotide-binding protein</fullName>
    </submittedName>
</protein>
<accession>A0AA48KAJ9</accession>
<dbReference type="SUPFAM" id="SSF54197">
    <property type="entry name" value="HIT-like"/>
    <property type="match status" value="1"/>
</dbReference>
<dbReference type="PROSITE" id="PS00892">
    <property type="entry name" value="HIT_1"/>
    <property type="match status" value="1"/>
</dbReference>